<accession>A0A8H7W5K7</accession>
<evidence type="ECO:0000313" key="1">
    <source>
        <dbReference type="EMBL" id="KAG4418451.1"/>
    </source>
</evidence>
<name>A0A8H7W5K7_9HELO</name>
<organism evidence="1 2">
    <name type="scientific">Cadophora malorum</name>
    <dbReference type="NCBI Taxonomy" id="108018"/>
    <lineage>
        <taxon>Eukaryota</taxon>
        <taxon>Fungi</taxon>
        <taxon>Dikarya</taxon>
        <taxon>Ascomycota</taxon>
        <taxon>Pezizomycotina</taxon>
        <taxon>Leotiomycetes</taxon>
        <taxon>Helotiales</taxon>
        <taxon>Ploettnerulaceae</taxon>
        <taxon>Cadophora</taxon>
    </lineage>
</organism>
<protein>
    <submittedName>
        <fullName evidence="1">Uncharacterized protein</fullName>
    </submittedName>
</protein>
<dbReference type="Proteomes" id="UP000664132">
    <property type="component" value="Unassembled WGS sequence"/>
</dbReference>
<sequence length="157" mass="18238">MHPYISLIKWQISLWANLKHDILYIDPEMDDLGIFDRKVEEWLTPAAMGKDGIKHMAIEQEYWRELDPVQGGGLFDSEQDQRLKLAGLKGLKRVTLVLNDYYIVDIDDDPPPLDERNLLEYPDKVVEAEHSKVFRDISQTTPEWAVPAMNIGRIVYD</sequence>
<evidence type="ECO:0000313" key="2">
    <source>
        <dbReference type="Proteomes" id="UP000664132"/>
    </source>
</evidence>
<dbReference type="AlphaFoldDB" id="A0A8H7W5K7"/>
<reference evidence="1" key="1">
    <citation type="submission" date="2021-02" db="EMBL/GenBank/DDBJ databases">
        <title>Genome sequence Cadophora malorum strain M34.</title>
        <authorList>
            <person name="Stefanovic E."/>
            <person name="Vu D."/>
            <person name="Scully C."/>
            <person name="Dijksterhuis J."/>
            <person name="Roader J."/>
            <person name="Houbraken J."/>
        </authorList>
    </citation>
    <scope>NUCLEOTIDE SEQUENCE</scope>
    <source>
        <strain evidence="1">M34</strain>
    </source>
</reference>
<proteinExistence type="predicted"/>
<keyword evidence="2" id="KW-1185">Reference proteome</keyword>
<dbReference type="OrthoDB" id="3548727at2759"/>
<gene>
    <name evidence="1" type="ORF">IFR04_008436</name>
</gene>
<dbReference type="EMBL" id="JAFJYH010000128">
    <property type="protein sequence ID" value="KAG4418451.1"/>
    <property type="molecule type" value="Genomic_DNA"/>
</dbReference>
<comment type="caution">
    <text evidence="1">The sequence shown here is derived from an EMBL/GenBank/DDBJ whole genome shotgun (WGS) entry which is preliminary data.</text>
</comment>